<feature type="compositionally biased region" description="Gly residues" evidence="1">
    <location>
        <begin position="181"/>
        <end position="199"/>
    </location>
</feature>
<dbReference type="Proteomes" id="UP000008743">
    <property type="component" value="Unassembled WGS sequence"/>
</dbReference>
<keyword evidence="3" id="KW-1185">Reference proteome</keyword>
<dbReference type="InParanoid" id="A0A0D2U305"/>
<name>A0A0D2U305_CAPO3</name>
<dbReference type="EMBL" id="KE346360">
    <property type="protein sequence ID" value="KJE89561.1"/>
    <property type="molecule type" value="Genomic_DNA"/>
</dbReference>
<gene>
    <name evidence="2" type="ORF">CAOG_001006</name>
</gene>
<evidence type="ECO:0000313" key="2">
    <source>
        <dbReference type="EMBL" id="KJE89561.1"/>
    </source>
</evidence>
<accession>A0A0D2U305</accession>
<evidence type="ECO:0000313" key="3">
    <source>
        <dbReference type="Proteomes" id="UP000008743"/>
    </source>
</evidence>
<feature type="region of interest" description="Disordered" evidence="1">
    <location>
        <begin position="147"/>
        <end position="204"/>
    </location>
</feature>
<reference evidence="3" key="1">
    <citation type="submission" date="2011-02" db="EMBL/GenBank/DDBJ databases">
        <title>The Genome Sequence of Capsaspora owczarzaki ATCC 30864.</title>
        <authorList>
            <person name="Russ C."/>
            <person name="Cuomo C."/>
            <person name="Burger G."/>
            <person name="Gray M.W."/>
            <person name="Holland P.W.H."/>
            <person name="King N."/>
            <person name="Lang F.B.F."/>
            <person name="Roger A.J."/>
            <person name="Ruiz-Trillo I."/>
            <person name="Young S.K."/>
            <person name="Zeng Q."/>
            <person name="Gargeya S."/>
            <person name="Alvarado L."/>
            <person name="Berlin A."/>
            <person name="Chapman S.B."/>
            <person name="Chen Z."/>
            <person name="Freedman E."/>
            <person name="Gellesch M."/>
            <person name="Goldberg J."/>
            <person name="Griggs A."/>
            <person name="Gujja S."/>
            <person name="Heilman E."/>
            <person name="Heiman D."/>
            <person name="Howarth C."/>
            <person name="Mehta T."/>
            <person name="Neiman D."/>
            <person name="Pearson M."/>
            <person name="Roberts A."/>
            <person name="Saif S."/>
            <person name="Shea T."/>
            <person name="Shenoy N."/>
            <person name="Sisk P."/>
            <person name="Stolte C."/>
            <person name="Sykes S."/>
            <person name="White J."/>
            <person name="Yandava C."/>
            <person name="Haas B."/>
            <person name="Nusbaum C."/>
            <person name="Birren B."/>
        </authorList>
    </citation>
    <scope>NUCLEOTIDE SEQUENCE</scope>
    <source>
        <strain evidence="3">ATCC 30864</strain>
    </source>
</reference>
<protein>
    <submittedName>
        <fullName evidence="2">Uncharacterized protein</fullName>
    </submittedName>
</protein>
<evidence type="ECO:0000256" key="1">
    <source>
        <dbReference type="SAM" id="MobiDB-lite"/>
    </source>
</evidence>
<sequence>MSQGFEAKGVFHRLIPAPSDGVNVQGNDYRMDQSTMYLQWWPATFDIDLDDLGSGTPRPGLSVLMLLVPKGFTDMQESACHQASIDSFHNSGLGWSKQLDEDWLCAGLVHYCIHPTRSGMSLEEFQASLASLFKDQCQLFPDEMAKLSLNDRPSSGDNGNADRNLKQKPSQSKKGGDSRGSAGGGGNPNRGRGAGGSSQSGGSVIPVTTVATSDVVDIPMTDLDTVFNMHLPPIYKELGHLLSTLRRFVSQSSSPTDVLLVKLVFRRLVERKLRPFDIALNHRDLSWFLYRITTATNLDPLDQWLNATIYKFWIDCIDMWDFPVANAHRVWRDKVPTASISPVTSSNLSSSADKNTQVPPTASISPVTSTSNLSSSTDRHTQLVEYYTRKKPTASEFEIASKLPETFTFSGIDLDSPRPIQILVNSISVYIPFFANEKPPATLSFKLNGEDFVLGQEKANVDWFISEPGKRVSSLDDDTDETSDQVANELSGWYLIDRKSARRCDSASFPGALYTHPTCPHHGTVPRELVSLVETVRCIASIKDGSRQCRNQTSHTSQCCHVHR</sequence>
<proteinExistence type="predicted"/>
<feature type="region of interest" description="Disordered" evidence="1">
    <location>
        <begin position="342"/>
        <end position="376"/>
    </location>
</feature>
<feature type="compositionally biased region" description="Polar residues" evidence="1">
    <location>
        <begin position="342"/>
        <end position="362"/>
    </location>
</feature>
<feature type="compositionally biased region" description="Low complexity" evidence="1">
    <location>
        <begin position="363"/>
        <end position="376"/>
    </location>
</feature>
<dbReference type="AlphaFoldDB" id="A0A0D2U305"/>
<organism evidence="2 3">
    <name type="scientific">Capsaspora owczarzaki (strain ATCC 30864)</name>
    <dbReference type="NCBI Taxonomy" id="595528"/>
    <lineage>
        <taxon>Eukaryota</taxon>
        <taxon>Filasterea</taxon>
        <taxon>Capsaspora</taxon>
    </lineage>
</organism>